<gene>
    <name evidence="1" type="ORF">NMOB1V02_LOCUS7828</name>
</gene>
<protein>
    <submittedName>
        <fullName evidence="1">Uncharacterized protein</fullName>
    </submittedName>
</protein>
<proteinExistence type="predicted"/>
<sequence>MAAPALIRQTRDKSNSFQVSSGSFVKYMASFGSRPQNRSINNKLVRAEPCDLPRTRSTLCSAVDGCSLTRWDAMILLDLLGTDIGFDCVSSRRSAWVPFSGQVAGINNRKDGRQFWTSLFGLPKISSYMQSTQNIYDKFLSIQDHLRNKRLLVAHDGKGKYCKYFRSETAYGTNIADDHVPFMNKG</sequence>
<organism evidence="1">
    <name type="scientific">Notodromas monacha</name>
    <dbReference type="NCBI Taxonomy" id="399045"/>
    <lineage>
        <taxon>Eukaryota</taxon>
        <taxon>Metazoa</taxon>
        <taxon>Ecdysozoa</taxon>
        <taxon>Arthropoda</taxon>
        <taxon>Crustacea</taxon>
        <taxon>Oligostraca</taxon>
        <taxon>Ostracoda</taxon>
        <taxon>Podocopa</taxon>
        <taxon>Podocopida</taxon>
        <taxon>Cypridocopina</taxon>
        <taxon>Cypridoidea</taxon>
        <taxon>Cyprididae</taxon>
        <taxon>Notodromas</taxon>
    </lineage>
</organism>
<reference evidence="1" key="1">
    <citation type="submission" date="2020-11" db="EMBL/GenBank/DDBJ databases">
        <authorList>
            <person name="Tran Van P."/>
        </authorList>
    </citation>
    <scope>NUCLEOTIDE SEQUENCE</scope>
</reference>
<dbReference type="Proteomes" id="UP000678499">
    <property type="component" value="Unassembled WGS sequence"/>
</dbReference>
<dbReference type="EMBL" id="CAJPEX010001973">
    <property type="protein sequence ID" value="CAG0920317.1"/>
    <property type="molecule type" value="Genomic_DNA"/>
</dbReference>
<evidence type="ECO:0000313" key="2">
    <source>
        <dbReference type="Proteomes" id="UP000678499"/>
    </source>
</evidence>
<keyword evidence="2" id="KW-1185">Reference proteome</keyword>
<dbReference type="Gene3D" id="3.40.630.10">
    <property type="entry name" value="Zn peptidases"/>
    <property type="match status" value="1"/>
</dbReference>
<accession>A0A7R9BS28</accession>
<evidence type="ECO:0000313" key="1">
    <source>
        <dbReference type="EMBL" id="CAD7280165.1"/>
    </source>
</evidence>
<dbReference type="AlphaFoldDB" id="A0A7R9BS28"/>
<dbReference type="EMBL" id="OA884010">
    <property type="protein sequence ID" value="CAD7280165.1"/>
    <property type="molecule type" value="Genomic_DNA"/>
</dbReference>
<feature type="non-terminal residue" evidence="1">
    <location>
        <position position="186"/>
    </location>
</feature>
<name>A0A7R9BS28_9CRUS</name>